<dbReference type="GeneID" id="79315075"/>
<gene>
    <name evidence="1" type="ORF">ACFQPE_04695</name>
</gene>
<evidence type="ECO:0000313" key="1">
    <source>
        <dbReference type="EMBL" id="MFC7316094.1"/>
    </source>
</evidence>
<reference evidence="1 2" key="1">
    <citation type="journal article" date="2019" name="Int. J. Syst. Evol. Microbiol.">
        <title>The Global Catalogue of Microorganisms (GCM) 10K type strain sequencing project: providing services to taxonomists for standard genome sequencing and annotation.</title>
        <authorList>
            <consortium name="The Broad Institute Genomics Platform"/>
            <consortium name="The Broad Institute Genome Sequencing Center for Infectious Disease"/>
            <person name="Wu L."/>
            <person name="Ma J."/>
        </authorList>
    </citation>
    <scope>NUCLEOTIDE SEQUENCE [LARGE SCALE GENOMIC DNA]</scope>
    <source>
        <strain evidence="1 2">PSR21</strain>
    </source>
</reference>
<accession>A0ABD6A668</accession>
<name>A0ABD6A668_9EURY</name>
<keyword evidence="2" id="KW-1185">Reference proteome</keyword>
<dbReference type="AlphaFoldDB" id="A0ABD6A668"/>
<sequence>MRLLVVGAVGVDAGKTTFSTGLAASLDATGFKPRAGNDYWFDHDDYRRAVGERRLYGKDARRLAAVCGETEERINPVHRLWRPSSRPSTGLLGRERREFVCDRVTIDGTDAFVVNGTADVPASAREALPLDEATVVESLPAFDDVMADLHRRALDALAERVAAASRAVVESYADIALPLREFVPDAVAVVEPGLARVYDGERYAKACAVASGSAYEGRLETRVENVVDLLDPRARTPLPALTSEARGDPAAVADAYEPAYEALVAAARE</sequence>
<dbReference type="Proteomes" id="UP001596547">
    <property type="component" value="Unassembled WGS sequence"/>
</dbReference>
<dbReference type="RefSeq" id="WP_276305492.1">
    <property type="nucleotide sequence ID" value="NZ_CP119992.1"/>
</dbReference>
<dbReference type="EMBL" id="JBHTBF010000001">
    <property type="protein sequence ID" value="MFC7316094.1"/>
    <property type="molecule type" value="Genomic_DNA"/>
</dbReference>
<proteinExistence type="predicted"/>
<organism evidence="1 2">
    <name type="scientific">Halomarina halobia</name>
    <dbReference type="NCBI Taxonomy" id="3033386"/>
    <lineage>
        <taxon>Archaea</taxon>
        <taxon>Methanobacteriati</taxon>
        <taxon>Methanobacteriota</taxon>
        <taxon>Stenosarchaea group</taxon>
        <taxon>Halobacteria</taxon>
        <taxon>Halobacteriales</taxon>
        <taxon>Natronomonadaceae</taxon>
        <taxon>Halomarina</taxon>
    </lineage>
</organism>
<protein>
    <submittedName>
        <fullName evidence="1">ATPase</fullName>
    </submittedName>
</protein>
<evidence type="ECO:0000313" key="2">
    <source>
        <dbReference type="Proteomes" id="UP001596547"/>
    </source>
</evidence>
<dbReference type="CDD" id="cd01983">
    <property type="entry name" value="SIMIBI"/>
    <property type="match status" value="1"/>
</dbReference>
<comment type="caution">
    <text evidence="1">The sequence shown here is derived from an EMBL/GenBank/DDBJ whole genome shotgun (WGS) entry which is preliminary data.</text>
</comment>